<feature type="transmembrane region" description="Helical" evidence="2">
    <location>
        <begin position="215"/>
        <end position="235"/>
    </location>
</feature>
<evidence type="ECO:0000256" key="2">
    <source>
        <dbReference type="SAM" id="Phobius"/>
    </source>
</evidence>
<proteinExistence type="predicted"/>
<keyword evidence="6" id="KW-1185">Reference proteome</keyword>
<dbReference type="RefSeq" id="WP_131894927.1">
    <property type="nucleotide sequence ID" value="NZ_SMKZ01000015.1"/>
</dbReference>
<dbReference type="EMBL" id="SMKZ01000015">
    <property type="protein sequence ID" value="TDE10143.1"/>
    <property type="molecule type" value="Genomic_DNA"/>
</dbReference>
<keyword evidence="3" id="KW-0732">Signal</keyword>
<feature type="region of interest" description="Disordered" evidence="1">
    <location>
        <begin position="243"/>
        <end position="292"/>
    </location>
</feature>
<evidence type="ECO:0000259" key="4">
    <source>
        <dbReference type="Pfam" id="PF21946"/>
    </source>
</evidence>
<feature type="domain" description="LppM" evidence="4">
    <location>
        <begin position="24"/>
        <end position="202"/>
    </location>
</feature>
<evidence type="ECO:0000313" key="5">
    <source>
        <dbReference type="EMBL" id="TDE10143.1"/>
    </source>
</evidence>
<accession>A0A4R5DI18</accession>
<feature type="signal peptide" evidence="3">
    <location>
        <begin position="1"/>
        <end position="18"/>
    </location>
</feature>
<organism evidence="5 6">
    <name type="scientific">Jiangella asiatica</name>
    <dbReference type="NCBI Taxonomy" id="2530372"/>
    <lineage>
        <taxon>Bacteria</taxon>
        <taxon>Bacillati</taxon>
        <taxon>Actinomycetota</taxon>
        <taxon>Actinomycetes</taxon>
        <taxon>Jiangellales</taxon>
        <taxon>Jiangellaceae</taxon>
        <taxon>Jiangella</taxon>
    </lineage>
</organism>
<feature type="compositionally biased region" description="Low complexity" evidence="1">
    <location>
        <begin position="243"/>
        <end position="258"/>
    </location>
</feature>
<dbReference type="PROSITE" id="PS51257">
    <property type="entry name" value="PROKAR_LIPOPROTEIN"/>
    <property type="match status" value="1"/>
</dbReference>
<protein>
    <recommendedName>
        <fullName evidence="4">LppM domain-containing protein</fullName>
    </recommendedName>
</protein>
<name>A0A4R5DI18_9ACTN</name>
<comment type="caution">
    <text evidence="5">The sequence shown here is derived from an EMBL/GenBank/DDBJ whole genome shotgun (WGS) entry which is preliminary data.</text>
</comment>
<keyword evidence="2" id="KW-1133">Transmembrane helix</keyword>
<dbReference type="InterPro" id="IPR053807">
    <property type="entry name" value="LppM"/>
</dbReference>
<evidence type="ECO:0000313" key="6">
    <source>
        <dbReference type="Proteomes" id="UP000294739"/>
    </source>
</evidence>
<dbReference type="Pfam" id="PF21946">
    <property type="entry name" value="LppM"/>
    <property type="match status" value="1"/>
</dbReference>
<keyword evidence="2" id="KW-0812">Transmembrane</keyword>
<dbReference type="OrthoDB" id="3712375at2"/>
<gene>
    <name evidence="5" type="ORF">E1269_12570</name>
</gene>
<reference evidence="5 6" key="1">
    <citation type="submission" date="2019-03" db="EMBL/GenBank/DDBJ databases">
        <title>Draft genome sequences of novel Actinobacteria.</title>
        <authorList>
            <person name="Sahin N."/>
            <person name="Ay H."/>
            <person name="Saygin H."/>
        </authorList>
    </citation>
    <scope>NUCLEOTIDE SEQUENCE [LARGE SCALE GENOMIC DNA]</scope>
    <source>
        <strain evidence="5 6">5K138</strain>
    </source>
</reference>
<evidence type="ECO:0000256" key="3">
    <source>
        <dbReference type="SAM" id="SignalP"/>
    </source>
</evidence>
<dbReference type="Proteomes" id="UP000294739">
    <property type="component" value="Unassembled WGS sequence"/>
</dbReference>
<keyword evidence="2" id="KW-0472">Membrane</keyword>
<evidence type="ECO:0000256" key="1">
    <source>
        <dbReference type="SAM" id="MobiDB-lite"/>
    </source>
</evidence>
<dbReference type="InParanoid" id="A0A4R5DI18"/>
<sequence length="292" mass="30464">MRRATSVRALVAAVAAMALTGCMKMDIELDVSSDDTVDGTMVLALSRDAAAMAESVGEDPDALFESFGTEGLPEGAEAEEYEDDDFVGQQYTFDDVALSEFDESESGLGITHEGEEIIVSGNLDMSQLDPGSMTSGDLEGLQDQLGPEAEQFGDLEGLMDSFEMNVSITFPGEVLDHNGELDGTTVSWTPVPGENLEINARSADSGGGGGDGLPLWLWILVIVVVVGLIALLFFLSRNRNQAPSGEAAATPAATTAGVVPPPPPAQRPADTEPPADGEAGPARDDEPPAPPR</sequence>
<dbReference type="AlphaFoldDB" id="A0A4R5DI18"/>
<feature type="chain" id="PRO_5020374821" description="LppM domain-containing protein" evidence="3">
    <location>
        <begin position="19"/>
        <end position="292"/>
    </location>
</feature>